<feature type="compositionally biased region" description="Polar residues" evidence="1">
    <location>
        <begin position="145"/>
        <end position="154"/>
    </location>
</feature>
<comment type="caution">
    <text evidence="3">The sequence shown here is derived from an EMBL/GenBank/DDBJ whole genome shotgun (WGS) entry which is preliminary data.</text>
</comment>
<dbReference type="InterPro" id="IPR009057">
    <property type="entry name" value="Homeodomain-like_sf"/>
</dbReference>
<feature type="region of interest" description="Disordered" evidence="1">
    <location>
        <begin position="127"/>
        <end position="164"/>
    </location>
</feature>
<keyword evidence="4" id="KW-1185">Reference proteome</keyword>
<dbReference type="InterPro" id="IPR029057">
    <property type="entry name" value="PRTase-like"/>
</dbReference>
<evidence type="ECO:0000259" key="2">
    <source>
        <dbReference type="Pfam" id="PF14681"/>
    </source>
</evidence>
<accession>A0A8K1FFQ7</accession>
<dbReference type="EMBL" id="SPLM01000075">
    <property type="protein sequence ID" value="TMW61920.1"/>
    <property type="molecule type" value="Genomic_DNA"/>
</dbReference>
<organism evidence="3 4">
    <name type="scientific">Pythium oligandrum</name>
    <name type="common">Mycoparasitic fungus</name>
    <dbReference type="NCBI Taxonomy" id="41045"/>
    <lineage>
        <taxon>Eukaryota</taxon>
        <taxon>Sar</taxon>
        <taxon>Stramenopiles</taxon>
        <taxon>Oomycota</taxon>
        <taxon>Peronosporomycetes</taxon>
        <taxon>Pythiales</taxon>
        <taxon>Pythiaceae</taxon>
        <taxon>Pythium</taxon>
    </lineage>
</organism>
<dbReference type="Gene3D" id="3.40.50.2020">
    <property type="match status" value="1"/>
</dbReference>
<proteinExistence type="predicted"/>
<evidence type="ECO:0000313" key="3">
    <source>
        <dbReference type="EMBL" id="TMW61920.1"/>
    </source>
</evidence>
<name>A0A8K1FFQ7_PYTOL</name>
<dbReference type="Proteomes" id="UP000794436">
    <property type="component" value="Unassembled WGS sequence"/>
</dbReference>
<feature type="region of interest" description="Disordered" evidence="1">
    <location>
        <begin position="57"/>
        <end position="83"/>
    </location>
</feature>
<dbReference type="SUPFAM" id="SSF53271">
    <property type="entry name" value="PRTase-like"/>
    <property type="match status" value="1"/>
</dbReference>
<evidence type="ECO:0000256" key="1">
    <source>
        <dbReference type="SAM" id="MobiDB-lite"/>
    </source>
</evidence>
<reference evidence="3" key="1">
    <citation type="submission" date="2019-03" db="EMBL/GenBank/DDBJ databases">
        <title>Long read genome sequence of the mycoparasitic Pythium oligandrum ATCC 38472 isolated from sugarbeet rhizosphere.</title>
        <authorList>
            <person name="Gaulin E."/>
        </authorList>
    </citation>
    <scope>NUCLEOTIDE SEQUENCE</scope>
    <source>
        <strain evidence="3">ATCC 38472_TT</strain>
    </source>
</reference>
<evidence type="ECO:0000313" key="4">
    <source>
        <dbReference type="Proteomes" id="UP000794436"/>
    </source>
</evidence>
<protein>
    <recommendedName>
        <fullName evidence="2">Phosphoribosyltransferase domain-containing protein</fullName>
    </recommendedName>
</protein>
<dbReference type="InterPro" id="IPR000836">
    <property type="entry name" value="PRTase_dom"/>
</dbReference>
<dbReference type="Pfam" id="PF14681">
    <property type="entry name" value="UPRTase"/>
    <property type="match status" value="1"/>
</dbReference>
<feature type="domain" description="Phosphoribosyltransferase" evidence="2">
    <location>
        <begin position="227"/>
        <end position="348"/>
    </location>
</feature>
<gene>
    <name evidence="3" type="ORF">Poli38472_010983</name>
</gene>
<dbReference type="SUPFAM" id="SSF46689">
    <property type="entry name" value="Homeodomain-like"/>
    <property type="match status" value="1"/>
</dbReference>
<dbReference type="AlphaFoldDB" id="A0A8K1FFQ7"/>
<sequence>MMTIPPAFALDRRANADAPSSLPSFVFAFLRPLSVSQSHYASPTSHENHSVAMHKSPEYYSSPHEHRKPTWSAMVSSPESPRPRFVRTSRYLREVDRRNILERIQNGEKQSDLAKEYQVSRAAISNLKHRHKRKSHSDEAMPYSGHSTPISYRETSPRGAPYPTRPRWSASLTPRSMAASQHSAEIQLPSMTRLLAQLQDHQLPDAKLRLVIDRMTRLLLEEALGRVSNEKPVSAVALDERGEQFLHEFQLIEVSATTGQLQTRHDSEDGSLRAAFVSKPSQLTTSSVLVLDTHCSSSGRELIAAIQTLLHAGVNERDISLVTLFSHKRGLDCVLDAFPNVQCLSAKVLSPSTERWEFLSELQRRLATRSTDL</sequence>
<dbReference type="OrthoDB" id="106623at2759"/>